<gene>
    <name evidence="2" type="ORF">ACH49W_22565</name>
</gene>
<name>A0ABW7X4X5_9NOCA</name>
<reference evidence="2 3" key="1">
    <citation type="submission" date="2024-10" db="EMBL/GenBank/DDBJ databases">
        <title>The Natural Products Discovery Center: Release of the First 8490 Sequenced Strains for Exploring Actinobacteria Biosynthetic Diversity.</title>
        <authorList>
            <person name="Kalkreuter E."/>
            <person name="Kautsar S.A."/>
            <person name="Yang D."/>
            <person name="Bader C.D."/>
            <person name="Teijaro C.N."/>
            <person name="Fluegel L."/>
            <person name="Davis C.M."/>
            <person name="Simpson J.R."/>
            <person name="Lauterbach L."/>
            <person name="Steele A.D."/>
            <person name="Gui C."/>
            <person name="Meng S."/>
            <person name="Li G."/>
            <person name="Viehrig K."/>
            <person name="Ye F."/>
            <person name="Su P."/>
            <person name="Kiefer A.F."/>
            <person name="Nichols A."/>
            <person name="Cepeda A.J."/>
            <person name="Yan W."/>
            <person name="Fan B."/>
            <person name="Jiang Y."/>
            <person name="Adhikari A."/>
            <person name="Zheng C.-J."/>
            <person name="Schuster L."/>
            <person name="Cowan T.M."/>
            <person name="Smanski M.J."/>
            <person name="Chevrette M.G."/>
            <person name="De Carvalho L.P.S."/>
            <person name="Shen B."/>
        </authorList>
    </citation>
    <scope>NUCLEOTIDE SEQUENCE [LARGE SCALE GENOMIC DNA]</scope>
    <source>
        <strain evidence="2 3">NPDC019275</strain>
    </source>
</reference>
<evidence type="ECO:0000256" key="1">
    <source>
        <dbReference type="SAM" id="Phobius"/>
    </source>
</evidence>
<feature type="transmembrane region" description="Helical" evidence="1">
    <location>
        <begin position="147"/>
        <end position="166"/>
    </location>
</feature>
<dbReference type="RefSeq" id="WP_397093496.1">
    <property type="nucleotide sequence ID" value="NZ_JBIRYO010000015.1"/>
</dbReference>
<evidence type="ECO:0000313" key="2">
    <source>
        <dbReference type="EMBL" id="MFI2476171.1"/>
    </source>
</evidence>
<dbReference type="Proteomes" id="UP001611415">
    <property type="component" value="Unassembled WGS sequence"/>
</dbReference>
<protein>
    <submittedName>
        <fullName evidence="2">Tetratricopeptide repeat protein</fullName>
    </submittedName>
</protein>
<dbReference type="Gene3D" id="1.25.40.10">
    <property type="entry name" value="Tetratricopeptide repeat domain"/>
    <property type="match status" value="1"/>
</dbReference>
<keyword evidence="3" id="KW-1185">Reference proteome</keyword>
<keyword evidence="1" id="KW-0472">Membrane</keyword>
<sequence length="301" mass="33700">MPDPRYEHAKTLRRDGRAAEASSVLTALLAERPGDIGALYALAVCQIDMGERGHARENLRRIAGAHPDHYGAHYQLGRLSQDEGDLRAAAVHYRQVLAVNEYADAAARLAQCERATAVPPVRKMIEQSYVADRGNLVHSLRLKARHILPLGSIAGVFLALVTVRFLDTMTRAGLEVAYPLVLIVLALLLNVALSPITIYIRTRMYTAQLYDYGMDVSAGVFRRSKQFVWYYQITEPPTYVRRPANYLTHTASLIVSYNDTAATTVRVQLRGFGSPRQVDQIRSYLQSRIPSERLPIRGPWT</sequence>
<feature type="transmembrane region" description="Helical" evidence="1">
    <location>
        <begin position="178"/>
        <end position="200"/>
    </location>
</feature>
<comment type="caution">
    <text evidence="2">The sequence shown here is derived from an EMBL/GenBank/DDBJ whole genome shotgun (WGS) entry which is preliminary data.</text>
</comment>
<dbReference type="EMBL" id="JBIRYO010000015">
    <property type="protein sequence ID" value="MFI2476171.1"/>
    <property type="molecule type" value="Genomic_DNA"/>
</dbReference>
<evidence type="ECO:0000313" key="3">
    <source>
        <dbReference type="Proteomes" id="UP001611415"/>
    </source>
</evidence>
<keyword evidence="1" id="KW-0812">Transmembrane</keyword>
<dbReference type="SUPFAM" id="SSF48452">
    <property type="entry name" value="TPR-like"/>
    <property type="match status" value="1"/>
</dbReference>
<keyword evidence="1" id="KW-1133">Transmembrane helix</keyword>
<dbReference type="InterPro" id="IPR011990">
    <property type="entry name" value="TPR-like_helical_dom_sf"/>
</dbReference>
<dbReference type="Pfam" id="PF14559">
    <property type="entry name" value="TPR_19"/>
    <property type="match status" value="1"/>
</dbReference>
<proteinExistence type="predicted"/>
<organism evidence="2 3">
    <name type="scientific">Nocardia xishanensis</name>
    <dbReference type="NCBI Taxonomy" id="238964"/>
    <lineage>
        <taxon>Bacteria</taxon>
        <taxon>Bacillati</taxon>
        <taxon>Actinomycetota</taxon>
        <taxon>Actinomycetes</taxon>
        <taxon>Mycobacteriales</taxon>
        <taxon>Nocardiaceae</taxon>
        <taxon>Nocardia</taxon>
    </lineage>
</organism>
<accession>A0ABW7X4X5</accession>